<dbReference type="GO" id="GO:0019350">
    <property type="term" value="P:teichoic acid biosynthetic process"/>
    <property type="evidence" value="ECO:0007669"/>
    <property type="project" value="UniProtKB-KW"/>
</dbReference>
<keyword evidence="6" id="KW-0472">Membrane</keyword>
<keyword evidence="8" id="KW-1185">Reference proteome</keyword>
<keyword evidence="5" id="KW-0777">Teichoic acid biosynthesis</keyword>
<evidence type="ECO:0000313" key="7">
    <source>
        <dbReference type="EMBL" id="GGA90347.1"/>
    </source>
</evidence>
<evidence type="ECO:0000256" key="5">
    <source>
        <dbReference type="ARBA" id="ARBA00022944"/>
    </source>
</evidence>
<name>A0A916S9N8_9MICO</name>
<keyword evidence="3" id="KW-1003">Cell membrane</keyword>
<dbReference type="Gene3D" id="3.40.50.12580">
    <property type="match status" value="1"/>
</dbReference>
<accession>A0A916S9N8</accession>
<dbReference type="InterPro" id="IPR051612">
    <property type="entry name" value="Teichoic_Acid_Biosynth"/>
</dbReference>
<dbReference type="InterPro" id="IPR043148">
    <property type="entry name" value="TagF_C"/>
</dbReference>
<comment type="subcellular location">
    <subcellularLocation>
        <location evidence="1">Cell membrane</location>
        <topology evidence="1">Peripheral membrane protein</topology>
    </subcellularLocation>
</comment>
<dbReference type="RefSeq" id="WP_229732892.1">
    <property type="nucleotide sequence ID" value="NZ_BMGB01000001.1"/>
</dbReference>
<dbReference type="PANTHER" id="PTHR37316:SF3">
    <property type="entry name" value="TEICHOIC ACID GLYCEROL-PHOSPHATE TRANSFERASE"/>
    <property type="match status" value="1"/>
</dbReference>
<comment type="similarity">
    <text evidence="2">Belongs to the CDP-glycerol glycerophosphotransferase family.</text>
</comment>
<dbReference type="InterPro" id="IPR043149">
    <property type="entry name" value="TagF_N"/>
</dbReference>
<dbReference type="Gene3D" id="3.40.50.11820">
    <property type="match status" value="1"/>
</dbReference>
<dbReference type="InterPro" id="IPR007554">
    <property type="entry name" value="Glycerophosphate_synth"/>
</dbReference>
<evidence type="ECO:0000256" key="4">
    <source>
        <dbReference type="ARBA" id="ARBA00022679"/>
    </source>
</evidence>
<dbReference type="AlphaFoldDB" id="A0A916S9N8"/>
<dbReference type="PANTHER" id="PTHR37316">
    <property type="entry name" value="TEICHOIC ACID GLYCEROL-PHOSPHATE PRIMASE"/>
    <property type="match status" value="1"/>
</dbReference>
<protein>
    <submittedName>
        <fullName evidence="7">Teichoic acid biosynthesis protein</fullName>
    </submittedName>
</protein>
<dbReference type="EMBL" id="BMGB01000001">
    <property type="protein sequence ID" value="GGA90347.1"/>
    <property type="molecule type" value="Genomic_DNA"/>
</dbReference>
<dbReference type="Proteomes" id="UP000606922">
    <property type="component" value="Unassembled WGS sequence"/>
</dbReference>
<sequence>MPQIAPVTFAAGNAKKLLALPGYGLGALASIVVPRRRDLWVFGSGPGVGEGALALYRLVRRENPALTLLWLARDERDLAAAADLGIPAVLKSSRRGLFATLRARVIVVTHGFGDANRYGLRGGFVVQLWHGIPLKRINLDSPATLRTRLLPGSVVVRRMLRLMYRTAARSIDIMPAASEVSAARLRTAFDLPAHRVVVTGDPRDDLLVAGDETDRNVAARALLFAQLGIDDTGRRVVLYAPTWRDGEVDPGIPSAAEWRAIVALLEASDSTLVLRPHPHGVGDYAAGLALSDHVVLLDSARCTDVTPVLPAVDALITDYSSIAYDFSLLGRPIIFLAPDVDAYTASRGLYVDYDSFSGGTQKSTWGELLAVLAAADTDKAVRAVLVEHAASLAASHHAFHDGENTARVYRQITTRLKEHE</sequence>
<evidence type="ECO:0000256" key="6">
    <source>
        <dbReference type="ARBA" id="ARBA00023136"/>
    </source>
</evidence>
<dbReference type="SUPFAM" id="SSF53756">
    <property type="entry name" value="UDP-Glycosyltransferase/glycogen phosphorylase"/>
    <property type="match status" value="1"/>
</dbReference>
<reference evidence="7" key="1">
    <citation type="journal article" date="2014" name="Int. J. Syst. Evol. Microbiol.">
        <title>Complete genome sequence of Corynebacterium casei LMG S-19264T (=DSM 44701T), isolated from a smear-ripened cheese.</title>
        <authorList>
            <consortium name="US DOE Joint Genome Institute (JGI-PGF)"/>
            <person name="Walter F."/>
            <person name="Albersmeier A."/>
            <person name="Kalinowski J."/>
            <person name="Ruckert C."/>
        </authorList>
    </citation>
    <scope>NUCLEOTIDE SEQUENCE</scope>
    <source>
        <strain evidence="7">CGMCC 1.12813</strain>
    </source>
</reference>
<comment type="caution">
    <text evidence="7">The sequence shown here is derived from an EMBL/GenBank/DDBJ whole genome shotgun (WGS) entry which is preliminary data.</text>
</comment>
<evidence type="ECO:0000313" key="8">
    <source>
        <dbReference type="Proteomes" id="UP000606922"/>
    </source>
</evidence>
<dbReference type="GO" id="GO:0047355">
    <property type="term" value="F:CDP-glycerol glycerophosphotransferase activity"/>
    <property type="evidence" value="ECO:0007669"/>
    <property type="project" value="InterPro"/>
</dbReference>
<dbReference type="GO" id="GO:0005886">
    <property type="term" value="C:plasma membrane"/>
    <property type="evidence" value="ECO:0007669"/>
    <property type="project" value="UniProtKB-SubCell"/>
</dbReference>
<evidence type="ECO:0000256" key="1">
    <source>
        <dbReference type="ARBA" id="ARBA00004202"/>
    </source>
</evidence>
<organism evidence="7 8">
    <name type="scientific">Conyzicola nivalis</name>
    <dbReference type="NCBI Taxonomy" id="1477021"/>
    <lineage>
        <taxon>Bacteria</taxon>
        <taxon>Bacillati</taxon>
        <taxon>Actinomycetota</taxon>
        <taxon>Actinomycetes</taxon>
        <taxon>Micrococcales</taxon>
        <taxon>Microbacteriaceae</taxon>
        <taxon>Conyzicola</taxon>
    </lineage>
</organism>
<proteinExistence type="inferred from homology"/>
<keyword evidence="4" id="KW-0808">Transferase</keyword>
<gene>
    <name evidence="7" type="ORF">GCM10010979_01290</name>
</gene>
<reference evidence="7" key="2">
    <citation type="submission" date="2020-09" db="EMBL/GenBank/DDBJ databases">
        <authorList>
            <person name="Sun Q."/>
            <person name="Zhou Y."/>
        </authorList>
    </citation>
    <scope>NUCLEOTIDE SEQUENCE</scope>
    <source>
        <strain evidence="7">CGMCC 1.12813</strain>
    </source>
</reference>
<evidence type="ECO:0000256" key="3">
    <source>
        <dbReference type="ARBA" id="ARBA00022475"/>
    </source>
</evidence>
<dbReference type="Pfam" id="PF04464">
    <property type="entry name" value="Glyphos_transf"/>
    <property type="match status" value="1"/>
</dbReference>
<evidence type="ECO:0000256" key="2">
    <source>
        <dbReference type="ARBA" id="ARBA00010488"/>
    </source>
</evidence>